<dbReference type="Pfam" id="PF01497">
    <property type="entry name" value="Peripla_BP_2"/>
    <property type="match status" value="1"/>
</dbReference>
<dbReference type="SUPFAM" id="SSF53807">
    <property type="entry name" value="Helical backbone' metal receptor"/>
    <property type="match status" value="1"/>
</dbReference>
<dbReference type="PROSITE" id="PS50983">
    <property type="entry name" value="FE_B12_PBP"/>
    <property type="match status" value="1"/>
</dbReference>
<dbReference type="PANTHER" id="PTHR30535:SF34">
    <property type="entry name" value="MOLYBDATE-BINDING PROTEIN MOLA"/>
    <property type="match status" value="1"/>
</dbReference>
<dbReference type="RefSeq" id="WP_169923716.1">
    <property type="nucleotide sequence ID" value="NZ_PDJC01000001.1"/>
</dbReference>
<dbReference type="PANTHER" id="PTHR30535">
    <property type="entry name" value="VITAMIN B12-BINDING PROTEIN"/>
    <property type="match status" value="1"/>
</dbReference>
<dbReference type="PROSITE" id="PS51257">
    <property type="entry name" value="PROKAR_LIPOPROTEIN"/>
    <property type="match status" value="1"/>
</dbReference>
<protein>
    <submittedName>
        <fullName evidence="4">Iron complex transport system substrate-binding protein</fullName>
    </submittedName>
</protein>
<dbReference type="InterPro" id="IPR050902">
    <property type="entry name" value="ABC_Transporter_SBP"/>
</dbReference>
<dbReference type="EMBL" id="PDJC01000001">
    <property type="protein sequence ID" value="PFG16217.1"/>
    <property type="molecule type" value="Genomic_DNA"/>
</dbReference>
<keyword evidence="2" id="KW-0732">Signal</keyword>
<gene>
    <name evidence="4" type="ORF">ATK74_0749</name>
</gene>
<dbReference type="Gene3D" id="3.40.50.1980">
    <property type="entry name" value="Nitrogenase molybdenum iron protein domain"/>
    <property type="match status" value="2"/>
</dbReference>
<accession>A0A2A9CP32</accession>
<keyword evidence="5" id="KW-1185">Reference proteome</keyword>
<evidence type="ECO:0000313" key="5">
    <source>
        <dbReference type="Proteomes" id="UP000226079"/>
    </source>
</evidence>
<evidence type="ECO:0000259" key="3">
    <source>
        <dbReference type="PROSITE" id="PS50983"/>
    </source>
</evidence>
<feature type="domain" description="Fe/B12 periplasmic-binding" evidence="3">
    <location>
        <begin position="63"/>
        <end position="335"/>
    </location>
</feature>
<sequence length="335" mass="34111">MKNPTLRLLASLAAGGLLLAGCASQPVSPATSAAPAASTAAAAFPVTVKNCGRDVVLKAAPKRIFLVNNDDVALLDSLDAVDLVVARTADLTAGVYSDKVTTALAKIPLTKTETNATGGSVISTEAIQAAAPDLVLAPQGAVDAEALAASGIAAYSPPAYCADSANSPQGTASFDWVYDQLTAFGALLGKSELAGQRISELKAQVATPSASQGSAVALYVPTGGGALYPYGAPSMVTPIFAAAGLENVYAGSKERVFEVNLEDLLQKDPKTVVLLYSDGSPETAVKNFEGVNGVKALSAVKNHRVIALQFPFTDPPTPLSIQGVSKLAELLATLQ</sequence>
<comment type="similarity">
    <text evidence="1">Belongs to the bacterial solute-binding protein 8 family.</text>
</comment>
<feature type="chain" id="PRO_5038397913" evidence="2">
    <location>
        <begin position="30"/>
        <end position="335"/>
    </location>
</feature>
<dbReference type="AlphaFoldDB" id="A0A2A9CP32"/>
<organism evidence="4 5">
    <name type="scientific">Propionicimonas paludicola</name>
    <dbReference type="NCBI Taxonomy" id="185243"/>
    <lineage>
        <taxon>Bacteria</taxon>
        <taxon>Bacillati</taxon>
        <taxon>Actinomycetota</taxon>
        <taxon>Actinomycetes</taxon>
        <taxon>Propionibacteriales</taxon>
        <taxon>Nocardioidaceae</taxon>
        <taxon>Propionicimonas</taxon>
    </lineage>
</organism>
<proteinExistence type="inferred from homology"/>
<dbReference type="InterPro" id="IPR002491">
    <property type="entry name" value="ABC_transptr_periplasmic_BD"/>
</dbReference>
<comment type="caution">
    <text evidence="4">The sequence shown here is derived from an EMBL/GenBank/DDBJ whole genome shotgun (WGS) entry which is preliminary data.</text>
</comment>
<evidence type="ECO:0000256" key="2">
    <source>
        <dbReference type="SAM" id="SignalP"/>
    </source>
</evidence>
<name>A0A2A9CP32_9ACTN</name>
<evidence type="ECO:0000313" key="4">
    <source>
        <dbReference type="EMBL" id="PFG16217.1"/>
    </source>
</evidence>
<feature type="signal peptide" evidence="2">
    <location>
        <begin position="1"/>
        <end position="29"/>
    </location>
</feature>
<reference evidence="4 5" key="1">
    <citation type="submission" date="2017-10" db="EMBL/GenBank/DDBJ databases">
        <title>Sequencing the genomes of 1000 actinobacteria strains.</title>
        <authorList>
            <person name="Klenk H.-P."/>
        </authorList>
    </citation>
    <scope>NUCLEOTIDE SEQUENCE [LARGE SCALE GENOMIC DNA]</scope>
    <source>
        <strain evidence="4 5">DSM 15597</strain>
    </source>
</reference>
<evidence type="ECO:0000256" key="1">
    <source>
        <dbReference type="ARBA" id="ARBA00008814"/>
    </source>
</evidence>
<dbReference type="Proteomes" id="UP000226079">
    <property type="component" value="Unassembled WGS sequence"/>
</dbReference>